<organism evidence="3 4">
    <name type="scientific">Fusarium acutatum</name>
    <dbReference type="NCBI Taxonomy" id="78861"/>
    <lineage>
        <taxon>Eukaryota</taxon>
        <taxon>Fungi</taxon>
        <taxon>Dikarya</taxon>
        <taxon>Ascomycota</taxon>
        <taxon>Pezizomycotina</taxon>
        <taxon>Sordariomycetes</taxon>
        <taxon>Hypocreomycetidae</taxon>
        <taxon>Hypocreales</taxon>
        <taxon>Nectriaceae</taxon>
        <taxon>Fusarium</taxon>
        <taxon>Fusarium fujikuroi species complex</taxon>
    </lineage>
</organism>
<comment type="caution">
    <text evidence="3">The sequence shown here is derived from an EMBL/GenBank/DDBJ whole genome shotgun (WGS) entry which is preliminary data.</text>
</comment>
<feature type="compositionally biased region" description="Basic and acidic residues" evidence="1">
    <location>
        <begin position="123"/>
        <end position="133"/>
    </location>
</feature>
<name>A0A8H4JTR7_9HYPO</name>
<proteinExistence type="predicted"/>
<feature type="region of interest" description="Disordered" evidence="1">
    <location>
        <begin position="20"/>
        <end position="53"/>
    </location>
</feature>
<dbReference type="InterPro" id="IPR008979">
    <property type="entry name" value="Galactose-bd-like_sf"/>
</dbReference>
<evidence type="ECO:0000256" key="2">
    <source>
        <dbReference type="SAM" id="SignalP"/>
    </source>
</evidence>
<dbReference type="AlphaFoldDB" id="A0A8H4JTR7"/>
<gene>
    <name evidence="3" type="ORF">FACUT_5080</name>
</gene>
<evidence type="ECO:0008006" key="5">
    <source>
        <dbReference type="Google" id="ProtNLM"/>
    </source>
</evidence>
<dbReference type="EMBL" id="JAADJF010000117">
    <property type="protein sequence ID" value="KAF4438215.1"/>
    <property type="molecule type" value="Genomic_DNA"/>
</dbReference>
<keyword evidence="2" id="KW-0732">Signal</keyword>
<protein>
    <recommendedName>
        <fullName evidence="5">CBM-cenC domain-containing protein</fullName>
    </recommendedName>
</protein>
<dbReference type="Proteomes" id="UP000536711">
    <property type="component" value="Unassembled WGS sequence"/>
</dbReference>
<evidence type="ECO:0000256" key="1">
    <source>
        <dbReference type="SAM" id="MobiDB-lite"/>
    </source>
</evidence>
<evidence type="ECO:0000313" key="4">
    <source>
        <dbReference type="Proteomes" id="UP000536711"/>
    </source>
</evidence>
<sequence>MRWISIAAALSAALLPTSARPLCRPDRSTTTGLPSTTATTSVETLSTDSATATETSAIESTVTFATTFTESETATATTGFTTVTTAVTSEAATTTSEAPEVTNYIQNGDFEDSPNTDWSLRTSDIKNDPERARSGNKYVSSQYDVDDSEAVGGNQLNQTVNGLDTERLYRLTTYATVFNTPAPVKDATTACVIEALQESTVLTDWSLDFTDLGTYKPLSFDFTPVDEDVTITMRLRCTAGKRVTFSVGLDDVSLHDIGPKLVD</sequence>
<feature type="region of interest" description="Disordered" evidence="1">
    <location>
        <begin position="105"/>
        <end position="139"/>
    </location>
</feature>
<accession>A0A8H4JTR7</accession>
<keyword evidence="4" id="KW-1185">Reference proteome</keyword>
<dbReference type="SUPFAM" id="SSF49785">
    <property type="entry name" value="Galactose-binding domain-like"/>
    <property type="match status" value="1"/>
</dbReference>
<evidence type="ECO:0000313" key="3">
    <source>
        <dbReference type="EMBL" id="KAF4438215.1"/>
    </source>
</evidence>
<feature type="chain" id="PRO_5034592032" description="CBM-cenC domain-containing protein" evidence="2">
    <location>
        <begin position="20"/>
        <end position="263"/>
    </location>
</feature>
<feature type="signal peptide" evidence="2">
    <location>
        <begin position="1"/>
        <end position="19"/>
    </location>
</feature>
<dbReference type="Gene3D" id="2.60.120.260">
    <property type="entry name" value="Galactose-binding domain-like"/>
    <property type="match status" value="1"/>
</dbReference>
<reference evidence="3 4" key="1">
    <citation type="submission" date="2020-01" db="EMBL/GenBank/DDBJ databases">
        <title>Identification and distribution of gene clusters putatively required for synthesis of sphingolipid metabolism inhibitors in phylogenetically diverse species of the filamentous fungus Fusarium.</title>
        <authorList>
            <person name="Kim H.-S."/>
            <person name="Busman M."/>
            <person name="Brown D.W."/>
            <person name="Divon H."/>
            <person name="Uhlig S."/>
            <person name="Proctor R.H."/>
        </authorList>
    </citation>
    <scope>NUCLEOTIDE SEQUENCE [LARGE SCALE GENOMIC DNA]</scope>
    <source>
        <strain evidence="3 4">NRRL 13308</strain>
    </source>
</reference>
<feature type="compositionally biased region" description="Low complexity" evidence="1">
    <location>
        <begin position="28"/>
        <end position="53"/>
    </location>
</feature>
<dbReference type="OrthoDB" id="5150344at2759"/>